<dbReference type="STRING" id="1218108.GCA_000382425_02613"/>
<reference evidence="2 3" key="1">
    <citation type="submission" date="2019-07" db="EMBL/GenBank/DDBJ databases">
        <title>Whole genome shotgun sequence of Empedobacter brevis NBRC 14943.</title>
        <authorList>
            <person name="Hosoyama A."/>
            <person name="Uohara A."/>
            <person name="Ohji S."/>
            <person name="Ichikawa N."/>
        </authorList>
    </citation>
    <scope>NUCLEOTIDE SEQUENCE [LARGE SCALE GENOMIC DNA]</scope>
    <source>
        <strain evidence="2 3">NBRC 14943</strain>
    </source>
</reference>
<evidence type="ECO:0000313" key="3">
    <source>
        <dbReference type="Proteomes" id="UP000321245"/>
    </source>
</evidence>
<comment type="caution">
    <text evidence="2">The sequence shown here is derived from an EMBL/GenBank/DDBJ whole genome shotgun (WGS) entry which is preliminary data.</text>
</comment>
<sequence>MKNIIIYFSFYFFTFSATINAQVGVGIEQPKGIFHVDPLRNTTDVASSTTDDFLVQDVTGNVAIGNNSPKVKLDVRGAAENAIGLGNTNQTAVQAEEGAIRYNTTSQKIQYSNGIEWNDVIVNPLVKSVFIATKNSQEVVCYAQGGESPGTYSGMPHRTPCYLTSWTEKYNNSGDGGTFNTTTGEFTAKRDGVFTATFTFALESGRIRAWNGSSNAVDNNQIEAIWRLKDTNGVEINAVKCANSFPSDSRNNVNDAGSAPAASSCTASFYMQNGQKIRPEAWIDLDPGNRKLFNSTSTGSGATLTSYYNNLTIVEN</sequence>
<gene>
    <name evidence="2" type="ORF">EB1_29590</name>
</gene>
<dbReference type="InterPro" id="IPR008983">
    <property type="entry name" value="Tumour_necrosis_fac-like_dom"/>
</dbReference>
<feature type="signal peptide" evidence="1">
    <location>
        <begin position="1"/>
        <end position="21"/>
    </location>
</feature>
<keyword evidence="1" id="KW-0732">Signal</keyword>
<keyword evidence="3" id="KW-1185">Reference proteome</keyword>
<name>A0A511NK40_9FLAO</name>
<dbReference type="OrthoDB" id="1240046at2"/>
<dbReference type="AlphaFoldDB" id="A0A511NK40"/>
<dbReference type="RefSeq" id="WP_019976088.1">
    <property type="nucleotide sequence ID" value="NZ_BJXC01000025.1"/>
</dbReference>
<dbReference type="EMBL" id="BJXC01000025">
    <property type="protein sequence ID" value="GEM53169.1"/>
    <property type="molecule type" value="Genomic_DNA"/>
</dbReference>
<accession>A0A511NK40</accession>
<protein>
    <recommendedName>
        <fullName evidence="4">C1q domain-containing protein</fullName>
    </recommendedName>
</protein>
<dbReference type="Proteomes" id="UP000321245">
    <property type="component" value="Unassembled WGS sequence"/>
</dbReference>
<evidence type="ECO:0000256" key="1">
    <source>
        <dbReference type="SAM" id="SignalP"/>
    </source>
</evidence>
<dbReference type="GeneID" id="84650720"/>
<evidence type="ECO:0000313" key="2">
    <source>
        <dbReference type="EMBL" id="GEM53169.1"/>
    </source>
</evidence>
<organism evidence="2 3">
    <name type="scientific">Empedobacter brevis NBRC 14943 = ATCC 43319</name>
    <dbReference type="NCBI Taxonomy" id="1218108"/>
    <lineage>
        <taxon>Bacteria</taxon>
        <taxon>Pseudomonadati</taxon>
        <taxon>Bacteroidota</taxon>
        <taxon>Flavobacteriia</taxon>
        <taxon>Flavobacteriales</taxon>
        <taxon>Weeksellaceae</taxon>
        <taxon>Empedobacter</taxon>
    </lineage>
</organism>
<dbReference type="Gene3D" id="2.60.120.40">
    <property type="match status" value="1"/>
</dbReference>
<evidence type="ECO:0008006" key="4">
    <source>
        <dbReference type="Google" id="ProtNLM"/>
    </source>
</evidence>
<feature type="chain" id="PRO_5022003642" description="C1q domain-containing protein" evidence="1">
    <location>
        <begin position="22"/>
        <end position="316"/>
    </location>
</feature>
<proteinExistence type="predicted"/>